<evidence type="ECO:0000259" key="7">
    <source>
        <dbReference type="Pfam" id="PF00441"/>
    </source>
</evidence>
<dbReference type="Gene3D" id="3.30.1050.10">
    <property type="entry name" value="SCP2 sterol-binding domain"/>
    <property type="match status" value="1"/>
</dbReference>
<feature type="domain" description="Acyl-CoA oxidase/dehydrogenase middle" evidence="9">
    <location>
        <begin position="124"/>
        <end position="218"/>
    </location>
</feature>
<dbReference type="Pfam" id="PF00441">
    <property type="entry name" value="Acyl-CoA_dh_1"/>
    <property type="match status" value="1"/>
</dbReference>
<organism evidence="11 12">
    <name type="scientific">Microscilla marina ATCC 23134</name>
    <dbReference type="NCBI Taxonomy" id="313606"/>
    <lineage>
        <taxon>Bacteria</taxon>
        <taxon>Pseudomonadati</taxon>
        <taxon>Bacteroidota</taxon>
        <taxon>Cytophagia</taxon>
        <taxon>Cytophagales</taxon>
        <taxon>Microscillaceae</taxon>
        <taxon>Microscilla</taxon>
    </lineage>
</organism>
<dbReference type="InterPro" id="IPR037069">
    <property type="entry name" value="AcylCoA_DH/ox_N_sf"/>
</dbReference>
<comment type="cofactor">
    <cofactor evidence="1 6">
        <name>FAD</name>
        <dbReference type="ChEBI" id="CHEBI:57692"/>
    </cofactor>
</comment>
<evidence type="ECO:0000256" key="4">
    <source>
        <dbReference type="ARBA" id="ARBA00022827"/>
    </source>
</evidence>
<sequence length="512" mass="55971">MKSNHFTEEHEMFRESLRAFLDKEARPYIDQWEEERRTPRDIWKKMGEQGYLGLGYPEEYGGSGLDFFYDVVFNEEIGRLNSGGFAITQQVTQYMSSPYILKYGSEELKQKYLPGIISGDLVSCIAISEPGAGSDAANIQTRAVREGDHYIVNGSKTFITNGVYGDFIITVVKTDPEAGSAGVSMLVIDRNAEGVTATKLKKLGWHCSDTAELSFADVKVPASNLIGQEGQGFYYLMNGLQLERLCAVPAAVSAMENAIEVSLQYMSERQAFGRPINKFQVLRHRIAQMSAEVTALKAFSYYCCQLYADGVYDVKQCSMAKLLVTEKAEEVATKCLQFFGGYGFMEDYPLARMYRDVRVGTIGGGSSEIMREIIAKIVIDSVGYKSAQTDYAPPKAKKASNGSAPAAPAKEESVGSAAEMLSVIQSQVEKVSALGNTVKFNFGAEQLFIDGTGAANTVSTDDSDADCTVSVSFDDFQALMQGKLNPMNAVMSGQMQIDGDMGVAMKLQSLFG</sequence>
<dbReference type="FunFam" id="1.10.540.10:FF:000002">
    <property type="entry name" value="Acyl-CoA dehydrogenase FadE19"/>
    <property type="match status" value="1"/>
</dbReference>
<dbReference type="OrthoDB" id="1489360at2"/>
<dbReference type="FunFam" id="2.40.110.10:FF:000002">
    <property type="entry name" value="Acyl-CoA dehydrogenase fadE12"/>
    <property type="match status" value="1"/>
</dbReference>
<feature type="domain" description="SCP2" evidence="8">
    <location>
        <begin position="429"/>
        <end position="511"/>
    </location>
</feature>
<dbReference type="InterPro" id="IPR046373">
    <property type="entry name" value="Acyl-CoA_Oxase/DH_mid-dom_sf"/>
</dbReference>
<dbReference type="GO" id="GO:0033539">
    <property type="term" value="P:fatty acid beta-oxidation using acyl-CoA dehydrogenase"/>
    <property type="evidence" value="ECO:0007669"/>
    <property type="project" value="TreeGrafter"/>
</dbReference>
<dbReference type="SUPFAM" id="SSF47203">
    <property type="entry name" value="Acyl-CoA dehydrogenase C-terminal domain-like"/>
    <property type="match status" value="1"/>
</dbReference>
<evidence type="ECO:0000259" key="9">
    <source>
        <dbReference type="Pfam" id="PF02770"/>
    </source>
</evidence>
<dbReference type="InterPro" id="IPR006091">
    <property type="entry name" value="Acyl-CoA_Oxase/DH_mid-dom"/>
</dbReference>
<evidence type="ECO:0000313" key="11">
    <source>
        <dbReference type="EMBL" id="EAY30688.1"/>
    </source>
</evidence>
<feature type="domain" description="Acyl-CoA dehydrogenase/oxidase C-terminal" evidence="7">
    <location>
        <begin position="230"/>
        <end position="378"/>
    </location>
</feature>
<dbReference type="EMBL" id="AAWS01000005">
    <property type="protein sequence ID" value="EAY30688.1"/>
    <property type="molecule type" value="Genomic_DNA"/>
</dbReference>
<dbReference type="InterPro" id="IPR009100">
    <property type="entry name" value="AcylCoA_DH/oxidase_NM_dom_sf"/>
</dbReference>
<dbReference type="Gene3D" id="2.40.110.10">
    <property type="entry name" value="Butyryl-CoA Dehydrogenase, subunit A, domain 2"/>
    <property type="match status" value="1"/>
</dbReference>
<feature type="domain" description="Acyl-CoA dehydrogenase/oxidase N-terminal" evidence="10">
    <location>
        <begin position="7"/>
        <end position="120"/>
    </location>
</feature>
<dbReference type="GO" id="GO:0050660">
    <property type="term" value="F:flavin adenine dinucleotide binding"/>
    <property type="evidence" value="ECO:0007669"/>
    <property type="project" value="InterPro"/>
</dbReference>
<dbReference type="AlphaFoldDB" id="A1ZFB4"/>
<evidence type="ECO:0000256" key="3">
    <source>
        <dbReference type="ARBA" id="ARBA00022630"/>
    </source>
</evidence>
<dbReference type="SUPFAM" id="SSF56645">
    <property type="entry name" value="Acyl-CoA dehydrogenase NM domain-like"/>
    <property type="match status" value="1"/>
</dbReference>
<accession>A1ZFB4</accession>
<dbReference type="GO" id="GO:0046359">
    <property type="term" value="P:butyrate catabolic process"/>
    <property type="evidence" value="ECO:0007669"/>
    <property type="project" value="TreeGrafter"/>
</dbReference>
<dbReference type="Pfam" id="PF02771">
    <property type="entry name" value="Acyl-CoA_dh_N"/>
    <property type="match status" value="1"/>
</dbReference>
<evidence type="ECO:0000259" key="8">
    <source>
        <dbReference type="Pfam" id="PF02036"/>
    </source>
</evidence>
<dbReference type="Pfam" id="PF02770">
    <property type="entry name" value="Acyl-CoA_dh_M"/>
    <property type="match status" value="1"/>
</dbReference>
<keyword evidence="4 6" id="KW-0274">FAD</keyword>
<gene>
    <name evidence="11" type="ORF">M23134_01012</name>
</gene>
<dbReference type="GO" id="GO:0004466">
    <property type="term" value="F:long-chain fatty acyl-CoA dehydrogenase activity"/>
    <property type="evidence" value="ECO:0007669"/>
    <property type="project" value="UniProtKB-EC"/>
</dbReference>
<dbReference type="InterPro" id="IPR036250">
    <property type="entry name" value="AcylCo_DH-like_C"/>
</dbReference>
<dbReference type="Gene3D" id="1.20.140.10">
    <property type="entry name" value="Butyryl-CoA Dehydrogenase, subunit A, domain 3"/>
    <property type="match status" value="1"/>
</dbReference>
<evidence type="ECO:0000256" key="5">
    <source>
        <dbReference type="ARBA" id="ARBA00023002"/>
    </source>
</evidence>
<comment type="caution">
    <text evidence="11">The sequence shown here is derived from an EMBL/GenBank/DDBJ whole genome shotgun (WGS) entry which is preliminary data.</text>
</comment>
<name>A1ZFB4_MICM2</name>
<dbReference type="FunFam" id="1.20.140.10:FF:000001">
    <property type="entry name" value="Acyl-CoA dehydrogenase"/>
    <property type="match status" value="1"/>
</dbReference>
<evidence type="ECO:0000259" key="10">
    <source>
        <dbReference type="Pfam" id="PF02771"/>
    </source>
</evidence>
<dbReference type="PANTHER" id="PTHR43884">
    <property type="entry name" value="ACYL-COA DEHYDROGENASE"/>
    <property type="match status" value="1"/>
</dbReference>
<evidence type="ECO:0000256" key="2">
    <source>
        <dbReference type="ARBA" id="ARBA00009347"/>
    </source>
</evidence>
<dbReference type="InterPro" id="IPR013786">
    <property type="entry name" value="AcylCoA_DH/ox_N"/>
</dbReference>
<dbReference type="Proteomes" id="UP000004095">
    <property type="component" value="Unassembled WGS sequence"/>
</dbReference>
<dbReference type="InterPro" id="IPR003033">
    <property type="entry name" value="SCP2_sterol-bd_dom"/>
</dbReference>
<keyword evidence="12" id="KW-1185">Reference proteome</keyword>
<comment type="similarity">
    <text evidence="2 6">Belongs to the acyl-CoA dehydrogenase family.</text>
</comment>
<dbReference type="Gene3D" id="1.10.540.10">
    <property type="entry name" value="Acyl-CoA dehydrogenase/oxidase, N-terminal domain"/>
    <property type="match status" value="1"/>
</dbReference>
<evidence type="ECO:0000256" key="1">
    <source>
        <dbReference type="ARBA" id="ARBA00001974"/>
    </source>
</evidence>
<proteinExistence type="inferred from homology"/>
<dbReference type="InterPro" id="IPR009075">
    <property type="entry name" value="AcylCo_DH/oxidase_C"/>
</dbReference>
<protein>
    <submittedName>
        <fullName evidence="11">Acyl-CoA dehydrogenase, long-chain specific</fullName>
        <ecNumber evidence="11">1.3.8.8</ecNumber>
    </submittedName>
</protein>
<keyword evidence="5 6" id="KW-0560">Oxidoreductase</keyword>
<dbReference type="RefSeq" id="WP_002694377.1">
    <property type="nucleotide sequence ID" value="NZ_AAWS01000005.1"/>
</dbReference>
<dbReference type="Pfam" id="PF02036">
    <property type="entry name" value="SCP2"/>
    <property type="match status" value="1"/>
</dbReference>
<reference evidence="11 12" key="1">
    <citation type="submission" date="2007-01" db="EMBL/GenBank/DDBJ databases">
        <authorList>
            <person name="Haygood M."/>
            <person name="Podell S."/>
            <person name="Anderson C."/>
            <person name="Hopkinson B."/>
            <person name="Roe K."/>
            <person name="Barbeau K."/>
            <person name="Gaasterland T."/>
            <person name="Ferriera S."/>
            <person name="Johnson J."/>
            <person name="Kravitz S."/>
            <person name="Beeson K."/>
            <person name="Sutton G."/>
            <person name="Rogers Y.-H."/>
            <person name="Friedman R."/>
            <person name="Frazier M."/>
            <person name="Venter J.C."/>
        </authorList>
    </citation>
    <scope>NUCLEOTIDE SEQUENCE [LARGE SCALE GENOMIC DNA]</scope>
    <source>
        <strain evidence="11 12">ATCC 23134</strain>
    </source>
</reference>
<evidence type="ECO:0000256" key="6">
    <source>
        <dbReference type="RuleBase" id="RU362125"/>
    </source>
</evidence>
<dbReference type="PANTHER" id="PTHR43884:SF12">
    <property type="entry name" value="ISOVALERYL-COA DEHYDROGENASE, MITOCHONDRIAL-RELATED"/>
    <property type="match status" value="1"/>
</dbReference>
<dbReference type="InterPro" id="IPR036527">
    <property type="entry name" value="SCP2_sterol-bd_dom_sf"/>
</dbReference>
<dbReference type="SUPFAM" id="SSF55718">
    <property type="entry name" value="SCP-like"/>
    <property type="match status" value="1"/>
</dbReference>
<dbReference type="PROSITE" id="PS00073">
    <property type="entry name" value="ACYL_COA_DH_2"/>
    <property type="match status" value="1"/>
</dbReference>
<dbReference type="EC" id="1.3.8.8" evidence="11"/>
<evidence type="ECO:0000313" key="12">
    <source>
        <dbReference type="Proteomes" id="UP000004095"/>
    </source>
</evidence>
<dbReference type="InterPro" id="IPR006089">
    <property type="entry name" value="Acyl-CoA_DH_CS"/>
</dbReference>
<dbReference type="eggNOG" id="COG1960">
    <property type="taxonomic scope" value="Bacteria"/>
</dbReference>
<keyword evidence="3 6" id="KW-0285">Flavoprotein</keyword>